<evidence type="ECO:0000313" key="3">
    <source>
        <dbReference type="Proteomes" id="UP001148614"/>
    </source>
</evidence>
<keyword evidence="3" id="KW-1185">Reference proteome</keyword>
<evidence type="ECO:0000256" key="1">
    <source>
        <dbReference type="SAM" id="MobiDB-lite"/>
    </source>
</evidence>
<feature type="compositionally biased region" description="Low complexity" evidence="1">
    <location>
        <begin position="135"/>
        <end position="153"/>
    </location>
</feature>
<evidence type="ECO:0000313" key="2">
    <source>
        <dbReference type="EMBL" id="KAJ3580458.1"/>
    </source>
</evidence>
<organism evidence="2 3">
    <name type="scientific">Xylaria arbuscula</name>
    <dbReference type="NCBI Taxonomy" id="114810"/>
    <lineage>
        <taxon>Eukaryota</taxon>
        <taxon>Fungi</taxon>
        <taxon>Dikarya</taxon>
        <taxon>Ascomycota</taxon>
        <taxon>Pezizomycotina</taxon>
        <taxon>Sordariomycetes</taxon>
        <taxon>Xylariomycetidae</taxon>
        <taxon>Xylariales</taxon>
        <taxon>Xylariaceae</taxon>
        <taxon>Xylaria</taxon>
    </lineage>
</organism>
<protein>
    <submittedName>
        <fullName evidence="2">Uncharacterized protein</fullName>
    </submittedName>
</protein>
<dbReference type="AlphaFoldDB" id="A0A9W8NNG8"/>
<feature type="region of interest" description="Disordered" evidence="1">
    <location>
        <begin position="98"/>
        <end position="181"/>
    </location>
</feature>
<gene>
    <name evidence="2" type="ORF">NPX13_g112</name>
</gene>
<name>A0A9W8NNG8_9PEZI</name>
<dbReference type="EMBL" id="JANPWZ010000005">
    <property type="protein sequence ID" value="KAJ3580458.1"/>
    <property type="molecule type" value="Genomic_DNA"/>
</dbReference>
<reference evidence="2" key="1">
    <citation type="submission" date="2022-07" db="EMBL/GenBank/DDBJ databases">
        <title>Genome Sequence of Xylaria arbuscula.</title>
        <authorList>
            <person name="Buettner E."/>
        </authorList>
    </citation>
    <scope>NUCLEOTIDE SEQUENCE</scope>
    <source>
        <strain evidence="2">VT107</strain>
    </source>
</reference>
<feature type="compositionally biased region" description="Low complexity" evidence="1">
    <location>
        <begin position="164"/>
        <end position="181"/>
    </location>
</feature>
<comment type="caution">
    <text evidence="2">The sequence shown here is derived from an EMBL/GenBank/DDBJ whole genome shotgun (WGS) entry which is preliminary data.</text>
</comment>
<accession>A0A9W8NNG8</accession>
<sequence length="181" mass="19338">MPVEDTSARPRLGAGNNLCMDLGDVVDKPIPWPFKETADFHKHEGMKIEAMRDAYVLCHFDRPAALRVLSNNGVENDEDAKQALEEACKTARGIKLRELTAPREEQDALSLQPAGGKRASESPLTSTPKRLKAEASIPTSTPTISASTPAGSTDLTTQAPYCEPSSAPSQGASASAPSRQH</sequence>
<dbReference type="Proteomes" id="UP001148614">
    <property type="component" value="Unassembled WGS sequence"/>
</dbReference>
<proteinExistence type="predicted"/>